<accession>A0ABR9NXI2</accession>
<sequence>MILHCPLCHGQFSIEALIQDQAGRDLLVLMAQNGAIGPQLLQYLTLFRSQKRALAFDRALRLAREVLEIPAAPEHLAAAMAETVEALRGRGGKPLKNHNYLKRVLESQPQVAMPAATAAAVPAPEAAPAISKTARAIGRLEGWKNR</sequence>
<evidence type="ECO:0000313" key="1">
    <source>
        <dbReference type="EMBL" id="MBE2888970.1"/>
    </source>
</evidence>
<gene>
    <name evidence="1" type="ORF">IIE05_13450</name>
</gene>
<reference evidence="1 2" key="1">
    <citation type="submission" date="2020-10" db="EMBL/GenBank/DDBJ databases">
        <title>Investigation of anaerobic biodegradation of phenanthrene by a sulfate-dependent Geobacter anodireducens strain PheS2.</title>
        <authorList>
            <person name="Zhang Z."/>
        </authorList>
    </citation>
    <scope>NUCLEOTIDE SEQUENCE [LARGE SCALE GENOMIC DNA]</scope>
    <source>
        <strain evidence="1 2">PheS2</strain>
    </source>
</reference>
<evidence type="ECO:0000313" key="2">
    <source>
        <dbReference type="Proteomes" id="UP000618926"/>
    </source>
</evidence>
<organism evidence="1 2">
    <name type="scientific">Geobacter anodireducens</name>
    <dbReference type="NCBI Taxonomy" id="1340425"/>
    <lineage>
        <taxon>Bacteria</taxon>
        <taxon>Pseudomonadati</taxon>
        <taxon>Thermodesulfobacteriota</taxon>
        <taxon>Desulfuromonadia</taxon>
        <taxon>Geobacterales</taxon>
        <taxon>Geobacteraceae</taxon>
        <taxon>Geobacter</taxon>
    </lineage>
</organism>
<protein>
    <submittedName>
        <fullName evidence="1">Uncharacterized protein</fullName>
    </submittedName>
</protein>
<proteinExistence type="predicted"/>
<keyword evidence="2" id="KW-1185">Reference proteome</keyword>
<comment type="caution">
    <text evidence="1">The sequence shown here is derived from an EMBL/GenBank/DDBJ whole genome shotgun (WGS) entry which is preliminary data.</text>
</comment>
<dbReference type="RefSeq" id="WP_192905788.1">
    <property type="nucleotide sequence ID" value="NZ_JADBFD010000019.1"/>
</dbReference>
<dbReference type="EMBL" id="JADBFD010000019">
    <property type="protein sequence ID" value="MBE2888970.1"/>
    <property type="molecule type" value="Genomic_DNA"/>
</dbReference>
<name>A0ABR9NXI2_9BACT</name>
<dbReference type="Proteomes" id="UP000618926">
    <property type="component" value="Unassembled WGS sequence"/>
</dbReference>